<protein>
    <submittedName>
        <fullName evidence="5">Virulence factor</fullName>
    </submittedName>
</protein>
<reference evidence="5 6" key="1">
    <citation type="journal article" date="2019" name="Emerg. Microbes Infect.">
        <title>Comprehensive subspecies identification of 175 nontuberculous mycobacteria species based on 7547 genomic profiles.</title>
        <authorList>
            <person name="Matsumoto Y."/>
            <person name="Kinjo T."/>
            <person name="Motooka D."/>
            <person name="Nabeya D."/>
            <person name="Jung N."/>
            <person name="Uechi K."/>
            <person name="Horii T."/>
            <person name="Iida T."/>
            <person name="Fujita J."/>
            <person name="Nakamura S."/>
        </authorList>
    </citation>
    <scope>NUCLEOTIDE SEQUENCE [LARGE SCALE GENOMIC DNA]</scope>
    <source>
        <strain evidence="5 6">JCM 13574</strain>
        <plasmid evidence="6">pjcm13574 dna</plasmid>
    </source>
</reference>
<geneLocation type="plasmid" evidence="6">
    <name>pjcm13574 dna</name>
</geneLocation>
<feature type="domain" description="Mce/MlaD" evidence="3">
    <location>
        <begin position="41"/>
        <end position="118"/>
    </location>
</feature>
<dbReference type="PANTHER" id="PTHR33371">
    <property type="entry name" value="INTERMEMBRANE PHOSPHOLIPID TRANSPORT SYSTEM BINDING PROTEIN MLAD-RELATED"/>
    <property type="match status" value="1"/>
</dbReference>
<keyword evidence="2" id="KW-0472">Membrane</keyword>
<dbReference type="PANTHER" id="PTHR33371:SF19">
    <property type="entry name" value="MCE-FAMILY PROTEIN MCE4A"/>
    <property type="match status" value="1"/>
</dbReference>
<dbReference type="InterPro" id="IPR052336">
    <property type="entry name" value="MlaD_Phospholipid_Transporter"/>
</dbReference>
<dbReference type="Pfam" id="PF11887">
    <property type="entry name" value="Mce4_CUP1"/>
    <property type="match status" value="1"/>
</dbReference>
<gene>
    <name evidence="5" type="ORF">MMAD_55460</name>
</gene>
<keyword evidence="5" id="KW-0614">Plasmid</keyword>
<dbReference type="EMBL" id="AP022611">
    <property type="protein sequence ID" value="BBZ31251.1"/>
    <property type="molecule type" value="Genomic_DNA"/>
</dbReference>
<sequence>MNRPHGTHRVHPLWWTAALFVSITALVLLCVSIFAGTFRSYVPVTLSSDRAGLVMEPGAKVKLRGVQVGRVAGITGGHGTASLQLEIDPDQADRIPANVGAEIASTTAFGAKYVDLIYPADPSVKKIAAGAVLQSRNVTTEVNTVFGNLVGLLDQIDVTKLNSVLTALSDGVRGKGQRIGEATTAANEVLQAVNPKMDTVDADLRSFKGFSDAYSAAAQEILTVLDDGSTTATTVTNHAKDLDALLLNVIGFANDGTQLVAPNRDNLINGINVLEPTTSLLLKYQPEYTCLLVGAKFLYDHGAYRDIGGNGSSIVQDGSIGFGDDAYRYPDNLPIVNAKGGPGGRPGCGSLPDVSKNMPVRYLVTDTGFGTGLDMRPNPGIGFPGLINYFPVTKGTPEPPKVRYEGGPAPGPPPAYPGGPPYGAPLYGPGGVPLWPGVPPAPPQADAAPAPAPAAPGPGGPMFPAEANPAAQPPPPDNAPVAAPAAETPPAS</sequence>
<feature type="region of interest" description="Disordered" evidence="1">
    <location>
        <begin position="427"/>
        <end position="492"/>
    </location>
</feature>
<accession>A0A7I7XPT1</accession>
<dbReference type="InterPro" id="IPR005693">
    <property type="entry name" value="Mce"/>
</dbReference>
<organism evidence="5 6">
    <name type="scientific">Mycolicibacterium madagascariense</name>
    <dbReference type="NCBI Taxonomy" id="212765"/>
    <lineage>
        <taxon>Bacteria</taxon>
        <taxon>Bacillati</taxon>
        <taxon>Actinomycetota</taxon>
        <taxon>Actinomycetes</taxon>
        <taxon>Mycobacteriales</taxon>
        <taxon>Mycobacteriaceae</taxon>
        <taxon>Mycolicibacterium</taxon>
    </lineage>
</organism>
<evidence type="ECO:0000256" key="2">
    <source>
        <dbReference type="SAM" id="Phobius"/>
    </source>
</evidence>
<dbReference type="GO" id="GO:0005576">
    <property type="term" value="C:extracellular region"/>
    <property type="evidence" value="ECO:0007669"/>
    <property type="project" value="TreeGrafter"/>
</dbReference>
<feature type="transmembrane region" description="Helical" evidence="2">
    <location>
        <begin position="12"/>
        <end position="38"/>
    </location>
</feature>
<feature type="domain" description="Mammalian cell entry C-terminal" evidence="4">
    <location>
        <begin position="125"/>
        <end position="342"/>
    </location>
</feature>
<feature type="compositionally biased region" description="Pro residues" evidence="1">
    <location>
        <begin position="450"/>
        <end position="461"/>
    </location>
</feature>
<evidence type="ECO:0000259" key="3">
    <source>
        <dbReference type="Pfam" id="PF02470"/>
    </source>
</evidence>
<feature type="region of interest" description="Disordered" evidence="1">
    <location>
        <begin position="398"/>
        <end position="417"/>
    </location>
</feature>
<keyword evidence="6" id="KW-1185">Reference proteome</keyword>
<evidence type="ECO:0000313" key="5">
    <source>
        <dbReference type="EMBL" id="BBZ31251.1"/>
    </source>
</evidence>
<dbReference type="Proteomes" id="UP000466517">
    <property type="component" value="Plasmid pJCM13574"/>
</dbReference>
<dbReference type="Pfam" id="PF02470">
    <property type="entry name" value="MlaD"/>
    <property type="match status" value="1"/>
</dbReference>
<keyword evidence="2" id="KW-0812">Transmembrane</keyword>
<feature type="compositionally biased region" description="Low complexity" evidence="1">
    <location>
        <begin position="479"/>
        <end position="492"/>
    </location>
</feature>
<keyword evidence="2" id="KW-1133">Transmembrane helix</keyword>
<evidence type="ECO:0000313" key="6">
    <source>
        <dbReference type="Proteomes" id="UP000466517"/>
    </source>
</evidence>
<dbReference type="InterPro" id="IPR003399">
    <property type="entry name" value="Mce/MlaD"/>
</dbReference>
<proteinExistence type="predicted"/>
<evidence type="ECO:0000259" key="4">
    <source>
        <dbReference type="Pfam" id="PF11887"/>
    </source>
</evidence>
<dbReference type="RefSeq" id="WP_163744748.1">
    <property type="nucleotide sequence ID" value="NZ_AP022611.1"/>
</dbReference>
<dbReference type="GO" id="GO:0051701">
    <property type="term" value="P:biological process involved in interaction with host"/>
    <property type="evidence" value="ECO:0007669"/>
    <property type="project" value="TreeGrafter"/>
</dbReference>
<dbReference type="AlphaFoldDB" id="A0A7I7XPT1"/>
<dbReference type="KEGG" id="mmag:MMAD_55460"/>
<name>A0A7I7XPT1_9MYCO</name>
<dbReference type="InterPro" id="IPR024516">
    <property type="entry name" value="Mce_C"/>
</dbReference>
<dbReference type="NCBIfam" id="TIGR00996">
    <property type="entry name" value="Mtu_fam_mce"/>
    <property type="match status" value="1"/>
</dbReference>
<evidence type="ECO:0000256" key="1">
    <source>
        <dbReference type="SAM" id="MobiDB-lite"/>
    </source>
</evidence>